<evidence type="ECO:0000313" key="3">
    <source>
        <dbReference type="EMBL" id="OBZ76997.1"/>
    </source>
</evidence>
<feature type="domain" description="DUF6534" evidence="2">
    <location>
        <begin position="193"/>
        <end position="280"/>
    </location>
</feature>
<gene>
    <name evidence="3" type="ORF">A0H81_03426</name>
</gene>
<keyword evidence="4" id="KW-1185">Reference proteome</keyword>
<reference evidence="3 4" key="1">
    <citation type="submission" date="2016-03" db="EMBL/GenBank/DDBJ databases">
        <title>Whole genome sequencing of Grifola frondosa 9006-11.</title>
        <authorList>
            <person name="Min B."/>
            <person name="Park H."/>
            <person name="Kim J.-G."/>
            <person name="Cho H."/>
            <person name="Oh Y.-L."/>
            <person name="Kong W.-S."/>
            <person name="Choi I.-G."/>
        </authorList>
    </citation>
    <scope>NUCLEOTIDE SEQUENCE [LARGE SCALE GENOMIC DNA]</scope>
    <source>
        <strain evidence="3 4">9006-11</strain>
    </source>
</reference>
<dbReference type="Pfam" id="PF20152">
    <property type="entry name" value="DUF6534"/>
    <property type="match status" value="1"/>
</dbReference>
<feature type="transmembrane region" description="Helical" evidence="1">
    <location>
        <begin position="227"/>
        <end position="250"/>
    </location>
</feature>
<organism evidence="3 4">
    <name type="scientific">Grifola frondosa</name>
    <name type="common">Maitake</name>
    <name type="synonym">Polyporus frondosus</name>
    <dbReference type="NCBI Taxonomy" id="5627"/>
    <lineage>
        <taxon>Eukaryota</taxon>
        <taxon>Fungi</taxon>
        <taxon>Dikarya</taxon>
        <taxon>Basidiomycota</taxon>
        <taxon>Agaricomycotina</taxon>
        <taxon>Agaricomycetes</taxon>
        <taxon>Polyporales</taxon>
        <taxon>Grifolaceae</taxon>
        <taxon>Grifola</taxon>
    </lineage>
</organism>
<evidence type="ECO:0000259" key="2">
    <source>
        <dbReference type="Pfam" id="PF20152"/>
    </source>
</evidence>
<dbReference type="AlphaFoldDB" id="A0A1C7MK21"/>
<keyword evidence="1" id="KW-0472">Membrane</keyword>
<dbReference type="InterPro" id="IPR045339">
    <property type="entry name" value="DUF6534"/>
</dbReference>
<feature type="transmembrane region" description="Helical" evidence="1">
    <location>
        <begin position="15"/>
        <end position="32"/>
    </location>
</feature>
<sequence length="379" mass="42898">MSAKEFQVPSLDNTFGAMLIGTYIATMIYGLTTHQTYRYFRLYPSDSWGLKGMVVCLWALDSLSTVLNLHCCYYYLVTLYSKPESLLEAVWYIPLRIRVFVAHNQLPYAQVVSIGGRHKLDRDCDRAFVFDPSCLSSWSQYLSDGSSNSSGHRAARFRICPERYWFLLCRFILGNFKRFSDFTWLICTTLGLSVASDALITIALCFSLQKSRTGYKRTDSLIDILMVYAINTGLLTTLFTLATLICAALMPENLIYFAILTVVTKLHPNSLLAVLNSRRSIVDRGAEGFETGSFGLKNRAERRPSIHWEPAHSPSGERMKVCIPFAVFREPTLTIKSWKRTGLPSVIDVVVTTETFRQGDSEIQTKAHEDQSSTVDEPF</sequence>
<dbReference type="OrthoDB" id="2535105at2759"/>
<keyword evidence="1" id="KW-1133">Transmembrane helix</keyword>
<proteinExistence type="predicted"/>
<feature type="transmembrane region" description="Helical" evidence="1">
    <location>
        <begin position="256"/>
        <end position="275"/>
    </location>
</feature>
<dbReference type="Proteomes" id="UP000092993">
    <property type="component" value="Unassembled WGS sequence"/>
</dbReference>
<dbReference type="OMA" id="ILMVYAI"/>
<evidence type="ECO:0000256" key="1">
    <source>
        <dbReference type="SAM" id="Phobius"/>
    </source>
</evidence>
<protein>
    <recommendedName>
        <fullName evidence="2">DUF6534 domain-containing protein</fullName>
    </recommendedName>
</protein>
<accession>A0A1C7MK21</accession>
<feature type="transmembrane region" description="Helical" evidence="1">
    <location>
        <begin position="53"/>
        <end position="76"/>
    </location>
</feature>
<name>A0A1C7MK21_GRIFR</name>
<dbReference type="PANTHER" id="PTHR40465">
    <property type="entry name" value="CHROMOSOME 1, WHOLE GENOME SHOTGUN SEQUENCE"/>
    <property type="match status" value="1"/>
</dbReference>
<feature type="transmembrane region" description="Helical" evidence="1">
    <location>
        <begin position="182"/>
        <end position="206"/>
    </location>
</feature>
<comment type="caution">
    <text evidence="3">The sequence shown here is derived from an EMBL/GenBank/DDBJ whole genome shotgun (WGS) entry which is preliminary data.</text>
</comment>
<dbReference type="PANTHER" id="PTHR40465:SF1">
    <property type="entry name" value="DUF6534 DOMAIN-CONTAINING PROTEIN"/>
    <property type="match status" value="1"/>
</dbReference>
<evidence type="ECO:0000313" key="4">
    <source>
        <dbReference type="Proteomes" id="UP000092993"/>
    </source>
</evidence>
<keyword evidence="1" id="KW-0812">Transmembrane</keyword>
<dbReference type="EMBL" id="LUGG01000003">
    <property type="protein sequence ID" value="OBZ76997.1"/>
    <property type="molecule type" value="Genomic_DNA"/>
</dbReference>